<accession>A0A8D8QZX4</accession>
<dbReference type="EMBL" id="HBUF01118592">
    <property type="protein sequence ID" value="CAG6641650.1"/>
    <property type="molecule type" value="Transcribed_RNA"/>
</dbReference>
<sequence length="103" mass="11883">MSKQKLPKVLKCQKDQKVQLQFGQNHQKSKILQRKSAENQDQKLTLSLFHRYCFNNNLSKFIPRQPSSTNKQSLTIKGTLTLITDWQKHDSLVTALCLLSIKG</sequence>
<dbReference type="AlphaFoldDB" id="A0A8D8QZX4"/>
<reference evidence="1" key="1">
    <citation type="submission" date="2021-05" db="EMBL/GenBank/DDBJ databases">
        <authorList>
            <person name="Alioto T."/>
            <person name="Alioto T."/>
            <person name="Gomez Garrido J."/>
        </authorList>
    </citation>
    <scope>NUCLEOTIDE SEQUENCE</scope>
</reference>
<name>A0A8D8QZX4_9HEMI</name>
<protein>
    <submittedName>
        <fullName evidence="1">Uncharacterized protein</fullName>
    </submittedName>
</protein>
<proteinExistence type="predicted"/>
<evidence type="ECO:0000313" key="1">
    <source>
        <dbReference type="EMBL" id="CAG6641650.1"/>
    </source>
</evidence>
<organism evidence="1">
    <name type="scientific">Cacopsylla melanoneura</name>
    <dbReference type="NCBI Taxonomy" id="428564"/>
    <lineage>
        <taxon>Eukaryota</taxon>
        <taxon>Metazoa</taxon>
        <taxon>Ecdysozoa</taxon>
        <taxon>Arthropoda</taxon>
        <taxon>Hexapoda</taxon>
        <taxon>Insecta</taxon>
        <taxon>Pterygota</taxon>
        <taxon>Neoptera</taxon>
        <taxon>Paraneoptera</taxon>
        <taxon>Hemiptera</taxon>
        <taxon>Sternorrhyncha</taxon>
        <taxon>Psylloidea</taxon>
        <taxon>Psyllidae</taxon>
        <taxon>Psyllinae</taxon>
        <taxon>Cacopsylla</taxon>
    </lineage>
</organism>